<feature type="transmembrane region" description="Helical" evidence="1">
    <location>
        <begin position="97"/>
        <end position="116"/>
    </location>
</feature>
<proteinExistence type="predicted"/>
<accession>A0A6A8G8V1</accession>
<dbReference type="AlphaFoldDB" id="A0A6A8G8V1"/>
<keyword evidence="1" id="KW-0472">Membrane</keyword>
<dbReference type="Proteomes" id="UP000443423">
    <property type="component" value="Unassembled WGS sequence"/>
</dbReference>
<comment type="caution">
    <text evidence="2">The sequence shown here is derived from an EMBL/GenBank/DDBJ whole genome shotgun (WGS) entry which is preliminary data.</text>
</comment>
<feature type="transmembrane region" description="Helical" evidence="1">
    <location>
        <begin position="42"/>
        <end position="62"/>
    </location>
</feature>
<evidence type="ECO:0000313" key="3">
    <source>
        <dbReference type="Proteomes" id="UP000443423"/>
    </source>
</evidence>
<dbReference type="RefSeq" id="WP_151111040.1">
    <property type="nucleotide sequence ID" value="NZ_WKJQ01000001.1"/>
</dbReference>
<dbReference type="Pfam" id="PF20460">
    <property type="entry name" value="DUF6713"/>
    <property type="match status" value="1"/>
</dbReference>
<dbReference type="InterPro" id="IPR046559">
    <property type="entry name" value="DUF6713"/>
</dbReference>
<reference evidence="2 3" key="1">
    <citation type="submission" date="2019-11" db="EMBL/GenBank/DDBJ databases">
        <title>Whole genome sequence of Haloferax sp. MBLA0078.</title>
        <authorList>
            <person name="Seo M.-J."/>
            <person name="Cho E.-S."/>
        </authorList>
    </citation>
    <scope>NUCLEOTIDE SEQUENCE [LARGE SCALE GENOMIC DNA]</scope>
    <source>
        <strain evidence="2 3">MBLA0078</strain>
    </source>
</reference>
<keyword evidence="1" id="KW-0812">Transmembrane</keyword>
<name>A0A6A8G8V1_9EURY</name>
<sequence length="117" mass="13512">MVMESSMLFFSVVSFLFVHELDAIRQREWRFFFAPFSVRDETAFELFTALHAPLFVVVLLFLESAAFQLAFDSFAIVHGLLHLGLRNHPLIQFESWFSRFWIFGASVLGALHLAVVL</sequence>
<protein>
    <submittedName>
        <fullName evidence="2">Uncharacterized protein</fullName>
    </submittedName>
</protein>
<evidence type="ECO:0000313" key="2">
    <source>
        <dbReference type="EMBL" id="MRW96546.1"/>
    </source>
</evidence>
<dbReference type="OrthoDB" id="346327at2157"/>
<keyword evidence="1" id="KW-1133">Transmembrane helix</keyword>
<evidence type="ECO:0000256" key="1">
    <source>
        <dbReference type="SAM" id="Phobius"/>
    </source>
</evidence>
<gene>
    <name evidence="2" type="ORF">GJR99_08175</name>
</gene>
<dbReference type="EMBL" id="WKJQ01000001">
    <property type="protein sequence ID" value="MRW96546.1"/>
    <property type="molecule type" value="Genomic_DNA"/>
</dbReference>
<keyword evidence="3" id="KW-1185">Reference proteome</keyword>
<organism evidence="2 3">
    <name type="scientific">Haloferax marinum</name>
    <dbReference type="NCBI Taxonomy" id="2666143"/>
    <lineage>
        <taxon>Archaea</taxon>
        <taxon>Methanobacteriati</taxon>
        <taxon>Methanobacteriota</taxon>
        <taxon>Stenosarchaea group</taxon>
        <taxon>Halobacteria</taxon>
        <taxon>Halobacteriales</taxon>
        <taxon>Haloferacaceae</taxon>
        <taxon>Haloferax</taxon>
    </lineage>
</organism>